<dbReference type="EMBL" id="JAXAVX010000002">
    <property type="protein sequence ID" value="MDX8151213.1"/>
    <property type="molecule type" value="Genomic_DNA"/>
</dbReference>
<evidence type="ECO:0000259" key="8">
    <source>
        <dbReference type="Pfam" id="PF14693"/>
    </source>
</evidence>
<dbReference type="Pfam" id="PF01386">
    <property type="entry name" value="Ribosomal_L25p"/>
    <property type="match status" value="1"/>
</dbReference>
<evidence type="ECO:0000259" key="7">
    <source>
        <dbReference type="Pfam" id="PF01386"/>
    </source>
</evidence>
<keyword evidence="4 5" id="KW-0687">Ribonucleoprotein</keyword>
<dbReference type="InterPro" id="IPR011035">
    <property type="entry name" value="Ribosomal_bL25/Gln-tRNA_synth"/>
</dbReference>
<comment type="subunit">
    <text evidence="5">Part of the 50S ribosomal subunit; part of the 5S rRNA/L5/L18/L25 subcomplex. Contacts the 5S rRNA. Binds to the 5S rRNA independently of L5 and L18.</text>
</comment>
<dbReference type="Gene3D" id="2.170.120.20">
    <property type="entry name" value="Ribosomal protein L25, beta domain"/>
    <property type="match status" value="1"/>
</dbReference>
<feature type="region of interest" description="Disordered" evidence="6">
    <location>
        <begin position="1"/>
        <end position="34"/>
    </location>
</feature>
<dbReference type="PANTHER" id="PTHR33284">
    <property type="entry name" value="RIBOSOMAL PROTEIN L25/GLN-TRNA SYNTHETASE, ANTI-CODON-BINDING DOMAIN-CONTAINING PROTEIN"/>
    <property type="match status" value="1"/>
</dbReference>
<keyword evidence="3 5" id="KW-0689">Ribosomal protein</keyword>
<evidence type="ECO:0000313" key="10">
    <source>
        <dbReference type="Proteomes" id="UP001277761"/>
    </source>
</evidence>
<dbReference type="Pfam" id="PF14693">
    <property type="entry name" value="Ribosomal_TL5_C"/>
    <property type="match status" value="1"/>
</dbReference>
<protein>
    <recommendedName>
        <fullName evidence="5">Large ribosomal subunit protein bL25</fullName>
    </recommendedName>
    <alternativeName>
        <fullName evidence="5">General stress protein CTC</fullName>
    </alternativeName>
</protein>
<accession>A0ABU4VHD4</accession>
<dbReference type="InterPro" id="IPR020057">
    <property type="entry name" value="Ribosomal_bL25_b-dom"/>
</dbReference>
<dbReference type="NCBIfam" id="TIGR00731">
    <property type="entry name" value="bL25_bact_ctc"/>
    <property type="match status" value="1"/>
</dbReference>
<dbReference type="CDD" id="cd00495">
    <property type="entry name" value="Ribosomal_L25_TL5_CTC"/>
    <property type="match status" value="1"/>
</dbReference>
<gene>
    <name evidence="5" type="primary">rplY</name>
    <name evidence="5" type="synonym">ctc</name>
    <name evidence="9" type="ORF">SK069_06400</name>
</gene>
<dbReference type="HAMAP" id="MF_01334">
    <property type="entry name" value="Ribosomal_bL25_CTC"/>
    <property type="match status" value="1"/>
</dbReference>
<dbReference type="Gene3D" id="2.40.240.10">
    <property type="entry name" value="Ribosomal Protein L25, Chain P"/>
    <property type="match status" value="1"/>
</dbReference>
<dbReference type="RefSeq" id="WP_319953363.1">
    <property type="nucleotide sequence ID" value="NZ_JAXAVX010000002.1"/>
</dbReference>
<proteinExistence type="inferred from homology"/>
<dbReference type="GO" id="GO:0005840">
    <property type="term" value="C:ribosome"/>
    <property type="evidence" value="ECO:0007669"/>
    <property type="project" value="UniProtKB-KW"/>
</dbReference>
<dbReference type="InterPro" id="IPR001021">
    <property type="entry name" value="Ribosomal_bL25_long"/>
</dbReference>
<evidence type="ECO:0000256" key="3">
    <source>
        <dbReference type="ARBA" id="ARBA00022980"/>
    </source>
</evidence>
<organism evidence="9 10">
    <name type="scientific">Patulibacter brassicae</name>
    <dbReference type="NCBI Taxonomy" id="1705717"/>
    <lineage>
        <taxon>Bacteria</taxon>
        <taxon>Bacillati</taxon>
        <taxon>Actinomycetota</taxon>
        <taxon>Thermoleophilia</taxon>
        <taxon>Solirubrobacterales</taxon>
        <taxon>Patulibacteraceae</taxon>
        <taxon>Patulibacter</taxon>
    </lineage>
</organism>
<feature type="compositionally biased region" description="Basic and acidic residues" evidence="6">
    <location>
        <begin position="11"/>
        <end position="21"/>
    </location>
</feature>
<dbReference type="InterPro" id="IPR020056">
    <property type="entry name" value="Rbsml_bL25/Gln-tRNA_synth_N"/>
</dbReference>
<evidence type="ECO:0000256" key="2">
    <source>
        <dbReference type="ARBA" id="ARBA00022884"/>
    </source>
</evidence>
<dbReference type="InterPro" id="IPR029751">
    <property type="entry name" value="Ribosomal_L25_dom"/>
</dbReference>
<feature type="domain" description="Large ribosomal subunit protein bL25 L25" evidence="7">
    <location>
        <begin position="8"/>
        <end position="93"/>
    </location>
</feature>
<sequence>MSTNSSSLAVDSREAQSSREARRARRAGRVPGVIYGGSDAPQPIVADARELRNAIAGSGAVIDVVIDGGASQPVVVKDAHRHPVRGEILHVDLLRVDLKQKIQQPVPLELTDVEESAGNKKGGVVEHVLREVTVEALPTDIPESVSVSVLELEIGDTLTLADVQVPSGVTIVDDAEQLVVSVSAPRLVVESAADEAAEGDAPAEAADGESGDEDGAGE</sequence>
<evidence type="ECO:0000256" key="1">
    <source>
        <dbReference type="ARBA" id="ARBA00022730"/>
    </source>
</evidence>
<reference evidence="9 10" key="1">
    <citation type="submission" date="2023-11" db="EMBL/GenBank/DDBJ databases">
        <authorList>
            <person name="Xu M."/>
            <person name="Jiang T."/>
        </authorList>
    </citation>
    <scope>NUCLEOTIDE SEQUENCE [LARGE SCALE GENOMIC DNA]</scope>
    <source>
        <strain evidence="9 10">SD</strain>
    </source>
</reference>
<comment type="similarity">
    <text evidence="5">Belongs to the bacterial ribosomal protein bL25 family. CTC subfamily.</text>
</comment>
<keyword evidence="2 5" id="KW-0694">RNA-binding</keyword>
<feature type="region of interest" description="Disordered" evidence="6">
    <location>
        <begin position="191"/>
        <end position="218"/>
    </location>
</feature>
<evidence type="ECO:0000256" key="6">
    <source>
        <dbReference type="SAM" id="MobiDB-lite"/>
    </source>
</evidence>
<keyword evidence="10" id="KW-1185">Reference proteome</keyword>
<feature type="compositionally biased region" description="Acidic residues" evidence="6">
    <location>
        <begin position="206"/>
        <end position="218"/>
    </location>
</feature>
<comment type="function">
    <text evidence="5">This is one of the proteins that binds to the 5S RNA in the ribosome where it forms part of the central protuberance.</text>
</comment>
<keyword evidence="1 5" id="KW-0699">rRNA-binding</keyword>
<evidence type="ECO:0000313" key="9">
    <source>
        <dbReference type="EMBL" id="MDX8151213.1"/>
    </source>
</evidence>
<name>A0ABU4VHD4_9ACTN</name>
<dbReference type="InterPro" id="IPR020930">
    <property type="entry name" value="Ribosomal_uL5_bac-type"/>
</dbReference>
<dbReference type="SUPFAM" id="SSF50715">
    <property type="entry name" value="Ribosomal protein L25-like"/>
    <property type="match status" value="1"/>
</dbReference>
<dbReference type="Proteomes" id="UP001277761">
    <property type="component" value="Unassembled WGS sequence"/>
</dbReference>
<dbReference type="PANTHER" id="PTHR33284:SF1">
    <property type="entry name" value="RIBOSOMAL PROTEIN L25_GLN-TRNA SYNTHETASE, ANTI-CODON-BINDING DOMAIN-CONTAINING PROTEIN"/>
    <property type="match status" value="1"/>
</dbReference>
<evidence type="ECO:0000256" key="5">
    <source>
        <dbReference type="HAMAP-Rule" id="MF_01334"/>
    </source>
</evidence>
<comment type="caution">
    <text evidence="9">The sequence shown here is derived from an EMBL/GenBank/DDBJ whole genome shotgun (WGS) entry which is preliminary data.</text>
</comment>
<evidence type="ECO:0000256" key="4">
    <source>
        <dbReference type="ARBA" id="ARBA00023274"/>
    </source>
</evidence>
<dbReference type="InterPro" id="IPR037121">
    <property type="entry name" value="Ribosomal_bL25_C"/>
</dbReference>
<feature type="domain" description="Large ribosomal subunit protein bL25 beta" evidence="8">
    <location>
        <begin position="101"/>
        <end position="186"/>
    </location>
</feature>